<evidence type="ECO:0000256" key="1">
    <source>
        <dbReference type="SAM" id="Phobius"/>
    </source>
</evidence>
<keyword evidence="1" id="KW-1133">Transmembrane helix</keyword>
<organism evidence="2 3">
    <name type="scientific">Endozoicomonas euniceicola</name>
    <dbReference type="NCBI Taxonomy" id="1234143"/>
    <lineage>
        <taxon>Bacteria</taxon>
        <taxon>Pseudomonadati</taxon>
        <taxon>Pseudomonadota</taxon>
        <taxon>Gammaproteobacteria</taxon>
        <taxon>Oceanospirillales</taxon>
        <taxon>Endozoicomonadaceae</taxon>
        <taxon>Endozoicomonas</taxon>
    </lineage>
</organism>
<evidence type="ECO:0000313" key="3">
    <source>
        <dbReference type="Proteomes" id="UP001163255"/>
    </source>
</evidence>
<feature type="transmembrane region" description="Helical" evidence="1">
    <location>
        <begin position="143"/>
        <end position="169"/>
    </location>
</feature>
<feature type="transmembrane region" description="Helical" evidence="1">
    <location>
        <begin position="57"/>
        <end position="75"/>
    </location>
</feature>
<keyword evidence="1" id="KW-0472">Membrane</keyword>
<sequence>MFSKRHVTNILLFVTGWIVCLSTSPTNASSTIALATTLTIVLIHLKFMGSWEKEKEVLLITLLLGSAVDSFAGNLNLLEFSTSNRLLPLWMACVWALAGTTLRHGMTLCQSNYWRASLAGFLFGLVHYFSINQISDVALSSPAWLSIVLMAIVWSILAPVLMAFSTVWLERYKRSNM</sequence>
<dbReference type="InterPro" id="IPR021306">
    <property type="entry name" value="DUF2878"/>
</dbReference>
<feature type="transmembrane region" description="Helical" evidence="1">
    <location>
        <begin position="113"/>
        <end position="131"/>
    </location>
</feature>
<reference evidence="2" key="1">
    <citation type="submission" date="2022-10" db="EMBL/GenBank/DDBJ databases">
        <title>Completed Genome Sequence of two octocoral isolated bacterium, Endozoicomonas euniceicola EF212T and Endozoicomonas gorgoniicola PS125T.</title>
        <authorList>
            <person name="Chiou Y.-J."/>
            <person name="Chen Y.-H."/>
        </authorList>
    </citation>
    <scope>NUCLEOTIDE SEQUENCE</scope>
    <source>
        <strain evidence="2">EF212</strain>
    </source>
</reference>
<gene>
    <name evidence="2" type="ORF">NX720_14055</name>
</gene>
<dbReference type="EMBL" id="CP103300">
    <property type="protein sequence ID" value="UYM14035.1"/>
    <property type="molecule type" value="Genomic_DNA"/>
</dbReference>
<dbReference type="Proteomes" id="UP001163255">
    <property type="component" value="Chromosome"/>
</dbReference>
<protein>
    <submittedName>
        <fullName evidence="2">DUF2878 domain-containing protein</fullName>
    </submittedName>
</protein>
<keyword evidence="1" id="KW-0812">Transmembrane</keyword>
<feature type="transmembrane region" description="Helical" evidence="1">
    <location>
        <begin position="7"/>
        <end position="24"/>
    </location>
</feature>
<accession>A0ABY6GMT7</accession>
<feature type="transmembrane region" description="Helical" evidence="1">
    <location>
        <begin position="30"/>
        <end position="45"/>
    </location>
</feature>
<keyword evidence="3" id="KW-1185">Reference proteome</keyword>
<proteinExistence type="predicted"/>
<evidence type="ECO:0000313" key="2">
    <source>
        <dbReference type="EMBL" id="UYM14035.1"/>
    </source>
</evidence>
<name>A0ABY6GMT7_9GAMM</name>
<dbReference type="RefSeq" id="WP_262595435.1">
    <property type="nucleotide sequence ID" value="NZ_CP103300.1"/>
</dbReference>
<dbReference type="Pfam" id="PF11086">
    <property type="entry name" value="DUF2878"/>
    <property type="match status" value="1"/>
</dbReference>
<feature type="transmembrane region" description="Helical" evidence="1">
    <location>
        <begin position="87"/>
        <end position="106"/>
    </location>
</feature>